<reference evidence="1" key="1">
    <citation type="submission" date="2021-07" db="EMBL/GenBank/DDBJ databases">
        <title>Draft genome of Mortierella alpina, strain LL118, isolated from an aspen leaf litter sample.</title>
        <authorList>
            <person name="Yang S."/>
            <person name="Vinatzer B.A."/>
        </authorList>
    </citation>
    <scope>NUCLEOTIDE SEQUENCE</scope>
    <source>
        <strain evidence="1">LL118</strain>
    </source>
</reference>
<name>A0A9P8A186_MORAP</name>
<organism evidence="1 2">
    <name type="scientific">Mortierella alpina</name>
    <name type="common">Oleaginous fungus</name>
    <name type="synonym">Mortierella renispora</name>
    <dbReference type="NCBI Taxonomy" id="64518"/>
    <lineage>
        <taxon>Eukaryota</taxon>
        <taxon>Fungi</taxon>
        <taxon>Fungi incertae sedis</taxon>
        <taxon>Mucoromycota</taxon>
        <taxon>Mortierellomycotina</taxon>
        <taxon>Mortierellomycetes</taxon>
        <taxon>Mortierellales</taxon>
        <taxon>Mortierellaceae</taxon>
        <taxon>Mortierella</taxon>
    </lineage>
</organism>
<comment type="caution">
    <text evidence="1">The sequence shown here is derived from an EMBL/GenBank/DDBJ whole genome shotgun (WGS) entry which is preliminary data.</text>
</comment>
<evidence type="ECO:0000313" key="1">
    <source>
        <dbReference type="EMBL" id="KAG9320970.1"/>
    </source>
</evidence>
<gene>
    <name evidence="1" type="ORF">KVV02_001830</name>
</gene>
<dbReference type="AlphaFoldDB" id="A0A9P8A186"/>
<sequence>MAKNKQRKNESDSEDSVVEVKLNGKANGIAKLPVVRDISVVNSANFDTKKLKLDDEEESGGVSRVSIMYKYKSGEKNLCLTCPNDIGAFFKCNGVEEETYAKKGGQRTSTGKNVMKFYLDAGNAQHEKFYECVTSICNAVKKKIEKEKGEKVDIKMRGVYDVLDDERNVTGYAVVARLIESSEGVVYTAAYNDDEQVAVKSVGRCVARPGITFSYAIPEDGSSYRINMSLAQMYYVPKSLFPLRDLE</sequence>
<proteinExistence type="predicted"/>
<evidence type="ECO:0000313" key="2">
    <source>
        <dbReference type="Proteomes" id="UP000717515"/>
    </source>
</evidence>
<protein>
    <submittedName>
        <fullName evidence="1">Uncharacterized protein</fullName>
    </submittedName>
</protein>
<accession>A0A9P8A186</accession>
<dbReference type="Proteomes" id="UP000717515">
    <property type="component" value="Unassembled WGS sequence"/>
</dbReference>
<dbReference type="EMBL" id="JAIFTL010000242">
    <property type="protein sequence ID" value="KAG9320970.1"/>
    <property type="molecule type" value="Genomic_DNA"/>
</dbReference>